<evidence type="ECO:0000313" key="2">
    <source>
        <dbReference type="Proteomes" id="UP000622797"/>
    </source>
</evidence>
<keyword evidence="2" id="KW-1185">Reference proteome</keyword>
<protein>
    <submittedName>
        <fullName evidence="1">Uncharacterized protein</fullName>
    </submittedName>
</protein>
<reference evidence="1" key="2">
    <citation type="submission" date="2020-05" db="EMBL/GenBank/DDBJ databases">
        <authorList>
            <person name="Kim H.-S."/>
            <person name="Proctor R.H."/>
            <person name="Brown D.W."/>
        </authorList>
    </citation>
    <scope>NUCLEOTIDE SEQUENCE</scope>
    <source>
        <strain evidence="1">NRRL 20472</strain>
    </source>
</reference>
<reference evidence="1" key="1">
    <citation type="journal article" date="2020" name="BMC Genomics">
        <title>Correction to: Identification and distribution of gene clusters required for synthesis of sphingolipid metabolism inhibitors in diverse species of the filamentous fungus Fusarium.</title>
        <authorList>
            <person name="Kim H.S."/>
            <person name="Lohmar J.M."/>
            <person name="Busman M."/>
            <person name="Brown D.W."/>
            <person name="Naumann T.A."/>
            <person name="Divon H.H."/>
            <person name="Lysoe E."/>
            <person name="Uhlig S."/>
            <person name="Proctor R.H."/>
        </authorList>
    </citation>
    <scope>NUCLEOTIDE SEQUENCE</scope>
    <source>
        <strain evidence="1">NRRL 20472</strain>
    </source>
</reference>
<dbReference type="AlphaFoldDB" id="A0A8H4U1E4"/>
<accession>A0A8H4U1E4</accession>
<comment type="caution">
    <text evidence="1">The sequence shown here is derived from an EMBL/GenBank/DDBJ whole genome shotgun (WGS) entry which is preliminary data.</text>
</comment>
<organism evidence="1 2">
    <name type="scientific">Fusarium sarcochroum</name>
    <dbReference type="NCBI Taxonomy" id="1208366"/>
    <lineage>
        <taxon>Eukaryota</taxon>
        <taxon>Fungi</taxon>
        <taxon>Dikarya</taxon>
        <taxon>Ascomycota</taxon>
        <taxon>Pezizomycotina</taxon>
        <taxon>Sordariomycetes</taxon>
        <taxon>Hypocreomycetidae</taxon>
        <taxon>Hypocreales</taxon>
        <taxon>Nectriaceae</taxon>
        <taxon>Fusarium</taxon>
        <taxon>Fusarium lateritium species complex</taxon>
    </lineage>
</organism>
<dbReference type="PANTHER" id="PTHR33112">
    <property type="entry name" value="DOMAIN PROTEIN, PUTATIVE-RELATED"/>
    <property type="match status" value="1"/>
</dbReference>
<dbReference type="EMBL" id="JABEXW010000212">
    <property type="protein sequence ID" value="KAF4967993.1"/>
    <property type="molecule type" value="Genomic_DNA"/>
</dbReference>
<name>A0A8H4U1E4_9HYPO</name>
<proteinExistence type="predicted"/>
<gene>
    <name evidence="1" type="ORF">FSARC_4554</name>
</gene>
<sequence length="426" mass="47392">MADIFENATITIAASSSPDPTVSFLTERSPPFRDIHLKHELRDENQHVSFKARRKIALGMHTKSHQTATIDPLDSRAWALQEKELSTRFISFTGGEIQWRCKQQLLCECQNTSFPFKRLFHTNSSLSDVDNYDQHYKEWHKIVQEYAARKLTYIIDRVPALAGLAGKFSAMTGATYVAGMWKENLLQDLSWQRDHRAAVESAPQYLGPSYSWVSIAGPANYALARDAYPGTRIQNCSITNTRCETTGSGISGLISSGSLAARGPTITARLCSSDPADGLSYTLQIGDVTFTTGTFEQGVCEFSVDTLLEKSLTKHNAKEHMREPTLQRAFGKCSSKGVDGVVKVLSLYTISHPAYVYENFLLLGKSSTQENAYERIGTGTGKIYRTTDGCDDRVSDQTRPFEWLAAAFDSMRSQVDSALIEDLFIV</sequence>
<dbReference type="PANTHER" id="PTHR33112:SF9">
    <property type="entry name" value="HETEROKARYON INCOMPATIBILITY DOMAIN-CONTAINING PROTEIN"/>
    <property type="match status" value="1"/>
</dbReference>
<dbReference type="OrthoDB" id="5125733at2759"/>
<evidence type="ECO:0000313" key="1">
    <source>
        <dbReference type="EMBL" id="KAF4967993.1"/>
    </source>
</evidence>
<dbReference type="Proteomes" id="UP000622797">
    <property type="component" value="Unassembled WGS sequence"/>
</dbReference>